<reference evidence="10" key="1">
    <citation type="submission" date="2022-11" db="UniProtKB">
        <authorList>
            <consortium name="WormBaseParasite"/>
        </authorList>
    </citation>
    <scope>IDENTIFICATION</scope>
</reference>
<feature type="transmembrane region" description="Helical" evidence="8">
    <location>
        <begin position="239"/>
        <end position="263"/>
    </location>
</feature>
<dbReference type="InterPro" id="IPR009539">
    <property type="entry name" value="VANGL"/>
</dbReference>
<evidence type="ECO:0000256" key="4">
    <source>
        <dbReference type="ARBA" id="ARBA00022989"/>
    </source>
</evidence>
<keyword evidence="9" id="KW-1185">Reference proteome</keyword>
<evidence type="ECO:0000256" key="8">
    <source>
        <dbReference type="SAM" id="Phobius"/>
    </source>
</evidence>
<dbReference type="Pfam" id="PF06638">
    <property type="entry name" value="Strabismus"/>
    <property type="match status" value="1"/>
</dbReference>
<name>A0A915M4I5_MELJA</name>
<protein>
    <submittedName>
        <fullName evidence="10">Vang-like protein</fullName>
    </submittedName>
</protein>
<organism evidence="9 10">
    <name type="scientific">Meloidogyne javanica</name>
    <name type="common">Root-knot nematode worm</name>
    <dbReference type="NCBI Taxonomy" id="6303"/>
    <lineage>
        <taxon>Eukaryota</taxon>
        <taxon>Metazoa</taxon>
        <taxon>Ecdysozoa</taxon>
        <taxon>Nematoda</taxon>
        <taxon>Chromadorea</taxon>
        <taxon>Rhabditida</taxon>
        <taxon>Tylenchina</taxon>
        <taxon>Tylenchomorpha</taxon>
        <taxon>Tylenchoidea</taxon>
        <taxon>Meloidogynidae</taxon>
        <taxon>Meloidogyninae</taxon>
        <taxon>Meloidogyne</taxon>
        <taxon>Meloidogyne incognita group</taxon>
    </lineage>
</organism>
<feature type="transmembrane region" description="Helical" evidence="8">
    <location>
        <begin position="123"/>
        <end position="147"/>
    </location>
</feature>
<comment type="similarity">
    <text evidence="6">Belongs to the Vang family.</text>
</comment>
<keyword evidence="4 8" id="KW-1133">Transmembrane helix</keyword>
<evidence type="ECO:0000256" key="3">
    <source>
        <dbReference type="ARBA" id="ARBA00022692"/>
    </source>
</evidence>
<comment type="subcellular location">
    <subcellularLocation>
        <location evidence="1">Cell membrane</location>
        <topology evidence="1">Multi-pass membrane protein</topology>
    </subcellularLocation>
</comment>
<evidence type="ECO:0000256" key="6">
    <source>
        <dbReference type="ARBA" id="ARBA00025718"/>
    </source>
</evidence>
<evidence type="ECO:0000256" key="5">
    <source>
        <dbReference type="ARBA" id="ARBA00023136"/>
    </source>
</evidence>
<sequence length="573" mass="65663">MSKTCERPFSNSHRPMPRAFRHQPQIKSNRSVIGGGGNVDRQFLLPHFSAAMAECRTLGFSYNEPESGGVPNPIDERWVDENTTVVTGATSEHSFNDNIESQPHFPPPAGNSIIRLVWRRFSWICWLFSTFSISFMALISAPLMIALPFAVERIGLVEEIIHLNNIGCEIECQGQLLNLSGKTVLLFLALYVLFWRRSTADLPRLHLHRAAFALFVFFVLFAFWLFYTARILLERNIQLIYLISFAISLLDILLFIHCIWIFFELRQIRPVYCIHFVRDPDGEWHSHEIGQMSIQEAAVQVLLLYRVHFPVYNSVLEHTRRSNTFGGRFRSAMGRPGFKLYDIDGQGDQTTALSEMNARILMQAASQRRMAAHNELFHEECDWERRFKKRKCRLISCTEEIFAQVQSSEFENDYKIGTAGNQIVEPMDPQVAAKAVLSSIAKQLNRFLRYTRQERFHTQSSVFAHVQRCLAFGFSARTFLHRFFSNAMPFQEDLPESKWSLICGNNIRASNSIHHGLTFVLRCHNDDSFDRGVQLLCSVSALPFVNLTEQSSPLNSFRLKIVAGNPSAVELGV</sequence>
<keyword evidence="3 8" id="KW-0812">Transmembrane</keyword>
<dbReference type="PANTHER" id="PTHR20886">
    <property type="entry name" value="VANG-LIKE PROTEIN"/>
    <property type="match status" value="1"/>
</dbReference>
<dbReference type="AlphaFoldDB" id="A0A915M4I5"/>
<evidence type="ECO:0000256" key="1">
    <source>
        <dbReference type="ARBA" id="ARBA00004651"/>
    </source>
</evidence>
<dbReference type="Proteomes" id="UP000887561">
    <property type="component" value="Unplaced"/>
</dbReference>
<dbReference type="WBParaSite" id="scaffold3102_cov182.g6001">
    <property type="protein sequence ID" value="scaffold3102_cov182.g6001"/>
    <property type="gene ID" value="scaffold3102_cov182.g6001"/>
</dbReference>
<evidence type="ECO:0000313" key="10">
    <source>
        <dbReference type="WBParaSite" id="scaffold3102_cov182.g6001"/>
    </source>
</evidence>
<keyword evidence="2" id="KW-1003">Cell membrane</keyword>
<proteinExistence type="inferred from homology"/>
<keyword evidence="5 8" id="KW-0472">Membrane</keyword>
<feature type="region of interest" description="Disordered" evidence="7">
    <location>
        <begin position="1"/>
        <end position="33"/>
    </location>
</feature>
<accession>A0A915M4I5</accession>
<dbReference type="GO" id="GO:0005886">
    <property type="term" value="C:plasma membrane"/>
    <property type="evidence" value="ECO:0007669"/>
    <property type="project" value="UniProtKB-SubCell"/>
</dbReference>
<evidence type="ECO:0000313" key="9">
    <source>
        <dbReference type="Proteomes" id="UP000887561"/>
    </source>
</evidence>
<evidence type="ECO:0000256" key="7">
    <source>
        <dbReference type="SAM" id="MobiDB-lite"/>
    </source>
</evidence>
<evidence type="ECO:0000256" key="2">
    <source>
        <dbReference type="ARBA" id="ARBA00022475"/>
    </source>
</evidence>
<feature type="transmembrane region" description="Helical" evidence="8">
    <location>
        <begin position="207"/>
        <end position="227"/>
    </location>
</feature>